<dbReference type="OrthoDB" id="9811812at2"/>
<evidence type="ECO:0000259" key="1">
    <source>
        <dbReference type="Pfam" id="PF08818"/>
    </source>
</evidence>
<protein>
    <submittedName>
        <fullName evidence="2">DUF1801 domain-containing protein</fullName>
    </submittedName>
</protein>
<dbReference type="AlphaFoldDB" id="A0A7J5UNX0"/>
<evidence type="ECO:0000313" key="3">
    <source>
        <dbReference type="Proteomes" id="UP000451860"/>
    </source>
</evidence>
<accession>A0A7J5UNX0</accession>
<sequence>MTARSNEVAAYLAALQHPFKPGVERLRAAILAANDEITERVKWNAPSFCYADVDRATFRLQPGDRLQLVLHRGATKRGDGADFHFEDPFGLLEWVATDRAVITFRDLDDVAANEAAVVDTVIRWMRA</sequence>
<comment type="caution">
    <text evidence="2">The sequence shown here is derived from an EMBL/GenBank/DDBJ whole genome shotgun (WGS) entry which is preliminary data.</text>
</comment>
<keyword evidence="3" id="KW-1185">Reference proteome</keyword>
<dbReference type="InterPro" id="IPR014922">
    <property type="entry name" value="YdhG-like"/>
</dbReference>
<gene>
    <name evidence="2" type="ORF">GB883_10975</name>
</gene>
<dbReference type="EMBL" id="WHJE01000045">
    <property type="protein sequence ID" value="KAE8764037.1"/>
    <property type="molecule type" value="Genomic_DNA"/>
</dbReference>
<reference evidence="2 3" key="1">
    <citation type="submission" date="2019-10" db="EMBL/GenBank/DDBJ databases">
        <title>Georgenia wutianyii sp. nov. and Georgenia yuyongxinii sp. nov. isolated from plateau pika (Ochotona curzoniae) in the Qinghai-Tibet plateau of China.</title>
        <authorList>
            <person name="Tian Z."/>
        </authorList>
    </citation>
    <scope>NUCLEOTIDE SEQUENCE [LARGE SCALE GENOMIC DNA]</scope>
    <source>
        <strain evidence="2 3">DSM 21501</strain>
    </source>
</reference>
<evidence type="ECO:0000313" key="2">
    <source>
        <dbReference type="EMBL" id="KAE8764037.1"/>
    </source>
</evidence>
<dbReference type="RefSeq" id="WP_152204371.1">
    <property type="nucleotide sequence ID" value="NZ_VUKF01000051.1"/>
</dbReference>
<dbReference type="Proteomes" id="UP000451860">
    <property type="component" value="Unassembled WGS sequence"/>
</dbReference>
<proteinExistence type="predicted"/>
<dbReference type="SUPFAM" id="SSF159888">
    <property type="entry name" value="YdhG-like"/>
    <property type="match status" value="1"/>
</dbReference>
<feature type="domain" description="YdhG-like" evidence="1">
    <location>
        <begin position="22"/>
        <end position="115"/>
    </location>
</feature>
<dbReference type="Gene3D" id="3.90.1150.200">
    <property type="match status" value="1"/>
</dbReference>
<dbReference type="Pfam" id="PF08818">
    <property type="entry name" value="DUF1801"/>
    <property type="match status" value="1"/>
</dbReference>
<name>A0A7J5UNX0_9MICO</name>
<organism evidence="2 3">
    <name type="scientific">Georgenia thermotolerans</name>
    <dbReference type="NCBI Taxonomy" id="527326"/>
    <lineage>
        <taxon>Bacteria</taxon>
        <taxon>Bacillati</taxon>
        <taxon>Actinomycetota</taxon>
        <taxon>Actinomycetes</taxon>
        <taxon>Micrococcales</taxon>
        <taxon>Bogoriellaceae</taxon>
        <taxon>Georgenia</taxon>
    </lineage>
</organism>